<dbReference type="OrthoDB" id="9789360at2"/>
<name>A0A517YBW5_9BACT</name>
<dbReference type="AlphaFoldDB" id="A0A517YBW5"/>
<accession>A0A517YBW5</accession>
<evidence type="ECO:0000313" key="2">
    <source>
        <dbReference type="Proteomes" id="UP000315017"/>
    </source>
</evidence>
<dbReference type="Proteomes" id="UP000315017">
    <property type="component" value="Chromosome"/>
</dbReference>
<sequence length="332" mass="37341">MFDFDHVNRVYRSFADNECQGYSDLYFNLAHAVAAKDELVAFLSPLPVIQPNLFLAAIQYLAGQEWMPKSAKELEVFVQRRGVEIATLMNLRRTQTNEVGRCAVLLPALPDGPLALLEVGASAGLCLLLDEFYYDYGDTKIGIPESPVRLRCQTQGVLPLPEKLPQVVWRAGLDLAPVNLRDQADARWMSSCVFADHVERQQRLQAAMDLGRRREVKVHQGNLVTDLRQLIDDAPDHALLVVFHSAVLSYVSPQERNIFASNMADASRARDIIWISNESRSVVPEIAALAPPSGPRPFLLGRTTFHRGERRDEFLALAHPHGAELEWLHPRY</sequence>
<reference evidence="1 2" key="1">
    <citation type="submission" date="2019-02" db="EMBL/GenBank/DDBJ databases">
        <title>Deep-cultivation of Planctomycetes and their phenomic and genomic characterization uncovers novel biology.</title>
        <authorList>
            <person name="Wiegand S."/>
            <person name="Jogler M."/>
            <person name="Boedeker C."/>
            <person name="Pinto D."/>
            <person name="Vollmers J."/>
            <person name="Rivas-Marin E."/>
            <person name="Kohn T."/>
            <person name="Peeters S.H."/>
            <person name="Heuer A."/>
            <person name="Rast P."/>
            <person name="Oberbeckmann S."/>
            <person name="Bunk B."/>
            <person name="Jeske O."/>
            <person name="Meyerdierks A."/>
            <person name="Storesund J.E."/>
            <person name="Kallscheuer N."/>
            <person name="Luecker S."/>
            <person name="Lage O.M."/>
            <person name="Pohl T."/>
            <person name="Merkel B.J."/>
            <person name="Hornburger P."/>
            <person name="Mueller R.-W."/>
            <person name="Bruemmer F."/>
            <person name="Labrenz M."/>
            <person name="Spormann A.M."/>
            <person name="Op den Camp H."/>
            <person name="Overmann J."/>
            <person name="Amann R."/>
            <person name="Jetten M.S.M."/>
            <person name="Mascher T."/>
            <person name="Medema M.H."/>
            <person name="Devos D.P."/>
            <person name="Kaster A.-K."/>
            <person name="Ovreas L."/>
            <person name="Rohde M."/>
            <person name="Galperin M.Y."/>
            <person name="Jogler C."/>
        </authorList>
    </citation>
    <scope>NUCLEOTIDE SEQUENCE [LARGE SCALE GENOMIC DNA]</scope>
    <source>
        <strain evidence="1 2">ETA_A8</strain>
    </source>
</reference>
<keyword evidence="2" id="KW-1185">Reference proteome</keyword>
<gene>
    <name evidence="1" type="ORF">ETAA8_28270</name>
</gene>
<dbReference type="EMBL" id="CP036274">
    <property type="protein sequence ID" value="QDU27737.1"/>
    <property type="molecule type" value="Genomic_DNA"/>
</dbReference>
<dbReference type="RefSeq" id="WP_145088864.1">
    <property type="nucleotide sequence ID" value="NZ_CP036274.1"/>
</dbReference>
<evidence type="ECO:0000313" key="1">
    <source>
        <dbReference type="EMBL" id="QDU27737.1"/>
    </source>
</evidence>
<proteinExistence type="predicted"/>
<evidence type="ECO:0008006" key="3">
    <source>
        <dbReference type="Google" id="ProtNLM"/>
    </source>
</evidence>
<protein>
    <recommendedName>
        <fullName evidence="3">DUF2332 domain-containing protein</fullName>
    </recommendedName>
</protein>
<dbReference type="InterPro" id="IPR011200">
    <property type="entry name" value="UCP012608"/>
</dbReference>
<dbReference type="Pfam" id="PF10094">
    <property type="entry name" value="DUF2332"/>
    <property type="match status" value="1"/>
</dbReference>
<dbReference type="KEGG" id="aagg:ETAA8_28270"/>
<organism evidence="1 2">
    <name type="scientific">Anatilimnocola aggregata</name>
    <dbReference type="NCBI Taxonomy" id="2528021"/>
    <lineage>
        <taxon>Bacteria</taxon>
        <taxon>Pseudomonadati</taxon>
        <taxon>Planctomycetota</taxon>
        <taxon>Planctomycetia</taxon>
        <taxon>Pirellulales</taxon>
        <taxon>Pirellulaceae</taxon>
        <taxon>Anatilimnocola</taxon>
    </lineage>
</organism>